<dbReference type="SUPFAM" id="SSF53092">
    <property type="entry name" value="Creatinase/prolidase N-terminal domain"/>
    <property type="match status" value="1"/>
</dbReference>
<dbReference type="InterPro" id="IPR000994">
    <property type="entry name" value="Pept_M24"/>
</dbReference>
<reference evidence="8" key="1">
    <citation type="submission" date="2020-10" db="EMBL/GenBank/DDBJ databases">
        <authorList>
            <person name="Gilroy R."/>
        </authorList>
    </citation>
    <scope>NUCLEOTIDE SEQUENCE</scope>
    <source>
        <strain evidence="8">CHK199-13235</strain>
    </source>
</reference>
<evidence type="ECO:0000256" key="1">
    <source>
        <dbReference type="ARBA" id="ARBA00008766"/>
    </source>
</evidence>
<comment type="caution">
    <text evidence="8">The sequence shown here is derived from an EMBL/GenBank/DDBJ whole genome shotgun (WGS) entry which is preliminary data.</text>
</comment>
<feature type="domain" description="Peptidase M24" evidence="5">
    <location>
        <begin position="335"/>
        <end position="526"/>
    </location>
</feature>
<sequence>MTVNERIQWVRRQLAENGLDACIIPSSDPHMSEYVSDHWKTRAYISGFSGSAGTFVVSRDMSGLWTDGRYYVQAAKELKDSETVLFKAADAGCPTPTGYLAEHLPEGSIVGVNGKLFSAGQVEKMRKEFSKKGIELELRADYANTLWETVEKTRPAEIFTEAFLLETKYTGESAAEKLSRLREKLKELDADAIAVSKLDNIAWLFNIRSGDIENNPVVISYAFVSKEEAVLFTESGRIPACVRDDLAKEGVSIRGYEEIYSFLESTGSKLQVLCDKEELNGELAALIENNAALTAVPGEDPIPLMKACKNKTENENTHSAYLKDGCALAEFYGWLFEELDKGTPLTEYDCVEKLAECRKAQPLNRGDSFTPIIAYRENAAMMHYAPKPGVSKQLDKSHMLLIDSGGQYLEGTTDITRTFALGEINETERFDFTLTLKGSIALMEAVFKYGASGKQLDALCREYFWREGLDYRCGTGHGVGFMLNVHEGPQGFGSPVKLEEGMVLTVEPGVYREGEHGIRTENVVGVVKGDDTEYGQMMKFENFTLVPIDVNCLDIAMLTDHEIKWLNDYHAKVWEKVSPLVSERAKNWLYRYTRPVSR</sequence>
<dbReference type="AlphaFoldDB" id="A0A9D1JYI5"/>
<evidence type="ECO:0000259" key="7">
    <source>
        <dbReference type="Pfam" id="PF16188"/>
    </source>
</evidence>
<dbReference type="Pfam" id="PF01321">
    <property type="entry name" value="Creatinase_N"/>
    <property type="match status" value="1"/>
</dbReference>
<keyword evidence="3" id="KW-0378">Hydrolase</keyword>
<evidence type="ECO:0000313" key="8">
    <source>
        <dbReference type="EMBL" id="HIS75260.1"/>
    </source>
</evidence>
<organism evidence="8 9">
    <name type="scientific">Candidatus Merdivicinus excrementipullorum</name>
    <dbReference type="NCBI Taxonomy" id="2840867"/>
    <lineage>
        <taxon>Bacteria</taxon>
        <taxon>Bacillati</taxon>
        <taxon>Bacillota</taxon>
        <taxon>Clostridia</taxon>
        <taxon>Eubacteriales</taxon>
        <taxon>Oscillospiraceae</taxon>
        <taxon>Oscillospiraceae incertae sedis</taxon>
        <taxon>Candidatus Merdivicinus</taxon>
    </lineage>
</organism>
<keyword evidence="4" id="KW-0175">Coiled coil</keyword>
<dbReference type="Pfam" id="PF00557">
    <property type="entry name" value="Peptidase_M24"/>
    <property type="match status" value="1"/>
</dbReference>
<dbReference type="CDD" id="cd01085">
    <property type="entry name" value="APP"/>
    <property type="match status" value="1"/>
</dbReference>
<dbReference type="PANTHER" id="PTHR43763:SF6">
    <property type="entry name" value="XAA-PRO AMINOPEPTIDASE 1"/>
    <property type="match status" value="1"/>
</dbReference>
<protein>
    <submittedName>
        <fullName evidence="8">Aminopeptidase P family protein</fullName>
    </submittedName>
</protein>
<dbReference type="GO" id="GO:0005737">
    <property type="term" value="C:cytoplasm"/>
    <property type="evidence" value="ECO:0007669"/>
    <property type="project" value="UniProtKB-ARBA"/>
</dbReference>
<dbReference type="InterPro" id="IPR000587">
    <property type="entry name" value="Creatinase_N"/>
</dbReference>
<name>A0A9D1JYI5_9FIRM</name>
<dbReference type="GO" id="GO:0046872">
    <property type="term" value="F:metal ion binding"/>
    <property type="evidence" value="ECO:0007669"/>
    <property type="project" value="UniProtKB-KW"/>
</dbReference>
<dbReference type="InterPro" id="IPR029149">
    <property type="entry name" value="Creatin/AminoP/Spt16_N"/>
</dbReference>
<keyword evidence="8" id="KW-0031">Aminopeptidase</keyword>
<comment type="similarity">
    <text evidence="1">Belongs to the peptidase M24B family.</text>
</comment>
<dbReference type="Gene3D" id="3.90.230.10">
    <property type="entry name" value="Creatinase/methionine aminopeptidase superfamily"/>
    <property type="match status" value="1"/>
</dbReference>
<evidence type="ECO:0000259" key="5">
    <source>
        <dbReference type="Pfam" id="PF00557"/>
    </source>
</evidence>
<evidence type="ECO:0000256" key="4">
    <source>
        <dbReference type="SAM" id="Coils"/>
    </source>
</evidence>
<dbReference type="InterPro" id="IPR033740">
    <property type="entry name" value="Pept_M24B"/>
</dbReference>
<dbReference type="FunFam" id="3.90.230.10:FF:000009">
    <property type="entry name" value="xaa-Pro aminopeptidase 2"/>
    <property type="match status" value="1"/>
</dbReference>
<dbReference type="InterPro" id="IPR050422">
    <property type="entry name" value="X-Pro_aminopeptidase_P"/>
</dbReference>
<feature type="coiled-coil region" evidence="4">
    <location>
        <begin position="171"/>
        <end position="198"/>
    </location>
</feature>
<keyword evidence="2" id="KW-0479">Metal-binding</keyword>
<feature type="domain" description="Peptidase M24 C-terminal" evidence="7">
    <location>
        <begin position="536"/>
        <end position="596"/>
    </location>
</feature>
<dbReference type="InterPro" id="IPR036005">
    <property type="entry name" value="Creatinase/aminopeptidase-like"/>
</dbReference>
<dbReference type="InterPro" id="IPR032416">
    <property type="entry name" value="Peptidase_M24_C"/>
</dbReference>
<dbReference type="Pfam" id="PF16189">
    <property type="entry name" value="Creatinase_N_2"/>
    <property type="match status" value="1"/>
</dbReference>
<dbReference type="Pfam" id="PF16188">
    <property type="entry name" value="Peptidase_M24_C"/>
    <property type="match status" value="1"/>
</dbReference>
<evidence type="ECO:0000256" key="2">
    <source>
        <dbReference type="ARBA" id="ARBA00022723"/>
    </source>
</evidence>
<accession>A0A9D1JYI5</accession>
<keyword evidence="8" id="KW-0645">Protease</keyword>
<feature type="domain" description="Creatinase N-terminal" evidence="6">
    <location>
        <begin position="6"/>
        <end position="131"/>
    </location>
</feature>
<dbReference type="SUPFAM" id="SSF55920">
    <property type="entry name" value="Creatinase/aminopeptidase"/>
    <property type="match status" value="1"/>
</dbReference>
<proteinExistence type="inferred from homology"/>
<reference evidence="8" key="2">
    <citation type="journal article" date="2021" name="PeerJ">
        <title>Extensive microbial diversity within the chicken gut microbiome revealed by metagenomics and culture.</title>
        <authorList>
            <person name="Gilroy R."/>
            <person name="Ravi A."/>
            <person name="Getino M."/>
            <person name="Pursley I."/>
            <person name="Horton D.L."/>
            <person name="Alikhan N.F."/>
            <person name="Baker D."/>
            <person name="Gharbi K."/>
            <person name="Hall N."/>
            <person name="Watson M."/>
            <person name="Adriaenssens E.M."/>
            <person name="Foster-Nyarko E."/>
            <person name="Jarju S."/>
            <person name="Secka A."/>
            <person name="Antonio M."/>
            <person name="Oren A."/>
            <person name="Chaudhuri R.R."/>
            <person name="La Ragione R."/>
            <person name="Hildebrand F."/>
            <person name="Pallen M.J."/>
        </authorList>
    </citation>
    <scope>NUCLEOTIDE SEQUENCE</scope>
    <source>
        <strain evidence="8">CHK199-13235</strain>
    </source>
</reference>
<dbReference type="Proteomes" id="UP000824002">
    <property type="component" value="Unassembled WGS sequence"/>
</dbReference>
<dbReference type="GO" id="GO:0070006">
    <property type="term" value="F:metalloaminopeptidase activity"/>
    <property type="evidence" value="ECO:0007669"/>
    <property type="project" value="InterPro"/>
</dbReference>
<dbReference type="PANTHER" id="PTHR43763">
    <property type="entry name" value="XAA-PRO AMINOPEPTIDASE 1"/>
    <property type="match status" value="1"/>
</dbReference>
<evidence type="ECO:0000313" key="9">
    <source>
        <dbReference type="Proteomes" id="UP000824002"/>
    </source>
</evidence>
<evidence type="ECO:0000256" key="3">
    <source>
        <dbReference type="ARBA" id="ARBA00022801"/>
    </source>
</evidence>
<dbReference type="EMBL" id="DVJP01000007">
    <property type="protein sequence ID" value="HIS75260.1"/>
    <property type="molecule type" value="Genomic_DNA"/>
</dbReference>
<gene>
    <name evidence="8" type="ORF">IAB51_00465</name>
</gene>
<evidence type="ECO:0000259" key="6">
    <source>
        <dbReference type="Pfam" id="PF01321"/>
    </source>
</evidence>
<dbReference type="Gene3D" id="3.40.350.10">
    <property type="entry name" value="Creatinase/prolidase N-terminal domain"/>
    <property type="match status" value="2"/>
</dbReference>